<evidence type="ECO:0000313" key="9">
    <source>
        <dbReference type="EMBL" id="CAD9758185.1"/>
    </source>
</evidence>
<keyword evidence="3" id="KW-0813">Transport</keyword>
<evidence type="ECO:0000256" key="5">
    <source>
        <dbReference type="ARBA" id="ARBA00022989"/>
    </source>
</evidence>
<feature type="transmembrane region" description="Helical" evidence="8">
    <location>
        <begin position="49"/>
        <end position="68"/>
    </location>
</feature>
<feature type="region of interest" description="Disordered" evidence="7">
    <location>
        <begin position="397"/>
        <end position="444"/>
    </location>
</feature>
<dbReference type="GO" id="GO:0016020">
    <property type="term" value="C:membrane"/>
    <property type="evidence" value="ECO:0007669"/>
    <property type="project" value="UniProtKB-SubCell"/>
</dbReference>
<keyword evidence="4 8" id="KW-0812">Transmembrane</keyword>
<dbReference type="SUPFAM" id="SSF103473">
    <property type="entry name" value="MFS general substrate transporter"/>
    <property type="match status" value="1"/>
</dbReference>
<dbReference type="Gene3D" id="1.20.1250.20">
    <property type="entry name" value="MFS general substrate transporter like domains"/>
    <property type="match status" value="1"/>
</dbReference>
<evidence type="ECO:0000256" key="7">
    <source>
        <dbReference type="SAM" id="MobiDB-lite"/>
    </source>
</evidence>
<feature type="transmembrane region" description="Helical" evidence="8">
    <location>
        <begin position="204"/>
        <end position="224"/>
    </location>
</feature>
<evidence type="ECO:0000256" key="1">
    <source>
        <dbReference type="ARBA" id="ARBA00004141"/>
    </source>
</evidence>
<evidence type="ECO:0000256" key="3">
    <source>
        <dbReference type="ARBA" id="ARBA00022448"/>
    </source>
</evidence>
<name>A0A7S2TLW2_9EUKA</name>
<dbReference type="PANTHER" id="PTHR31585">
    <property type="entry name" value="FOLATE-BIOPTERIN TRANSPORTER 1, CHLOROPLASTIC"/>
    <property type="match status" value="1"/>
</dbReference>
<comment type="similarity">
    <text evidence="2">Belongs to the major facilitator superfamily. Folate-biopterin transporter (TC 2.A.71) family.</text>
</comment>
<dbReference type="Pfam" id="PF03092">
    <property type="entry name" value="BT1"/>
    <property type="match status" value="1"/>
</dbReference>
<feature type="transmembrane region" description="Helical" evidence="8">
    <location>
        <begin position="367"/>
        <end position="386"/>
    </location>
</feature>
<dbReference type="InterPro" id="IPR039309">
    <property type="entry name" value="BT1"/>
</dbReference>
<proteinExistence type="inferred from homology"/>
<protein>
    <recommendedName>
        <fullName evidence="10">Folate/biopterin transporter</fullName>
    </recommendedName>
</protein>
<feature type="transmembrane region" description="Helical" evidence="8">
    <location>
        <begin position="143"/>
        <end position="164"/>
    </location>
</feature>
<dbReference type="InterPro" id="IPR036259">
    <property type="entry name" value="MFS_trans_sf"/>
</dbReference>
<feature type="transmembrane region" description="Helical" evidence="8">
    <location>
        <begin position="236"/>
        <end position="253"/>
    </location>
</feature>
<feature type="transmembrane region" description="Helical" evidence="8">
    <location>
        <begin position="117"/>
        <end position="137"/>
    </location>
</feature>
<evidence type="ECO:0000256" key="6">
    <source>
        <dbReference type="ARBA" id="ARBA00023136"/>
    </source>
</evidence>
<keyword evidence="5 8" id="KW-1133">Transmembrane helix</keyword>
<evidence type="ECO:0000256" key="4">
    <source>
        <dbReference type="ARBA" id="ARBA00022692"/>
    </source>
</evidence>
<dbReference type="EMBL" id="HBHP01011389">
    <property type="protein sequence ID" value="CAD9758185.1"/>
    <property type="molecule type" value="Transcribed_RNA"/>
</dbReference>
<reference evidence="9" key="1">
    <citation type="submission" date="2021-01" db="EMBL/GenBank/DDBJ databases">
        <authorList>
            <person name="Corre E."/>
            <person name="Pelletier E."/>
            <person name="Niang G."/>
            <person name="Scheremetjew M."/>
            <person name="Finn R."/>
            <person name="Kale V."/>
            <person name="Holt S."/>
            <person name="Cochrane G."/>
            <person name="Meng A."/>
            <person name="Brown T."/>
            <person name="Cohen L."/>
        </authorList>
    </citation>
    <scope>NUCLEOTIDE SEQUENCE</scope>
    <source>
        <strain evidence="9">CCMP622</strain>
    </source>
</reference>
<evidence type="ECO:0008006" key="10">
    <source>
        <dbReference type="Google" id="ProtNLM"/>
    </source>
</evidence>
<feature type="transmembrane region" description="Helical" evidence="8">
    <location>
        <begin position="15"/>
        <end position="37"/>
    </location>
</feature>
<accession>A0A7S2TLW2</accession>
<feature type="transmembrane region" description="Helical" evidence="8">
    <location>
        <begin position="448"/>
        <end position="466"/>
    </location>
</feature>
<feature type="compositionally biased region" description="Basic and acidic residues" evidence="7">
    <location>
        <begin position="433"/>
        <end position="444"/>
    </location>
</feature>
<gene>
    <name evidence="9" type="ORF">LSP00402_LOCUS7063</name>
</gene>
<organism evidence="9">
    <name type="scientific">Lotharella oceanica</name>
    <dbReference type="NCBI Taxonomy" id="641309"/>
    <lineage>
        <taxon>Eukaryota</taxon>
        <taxon>Sar</taxon>
        <taxon>Rhizaria</taxon>
        <taxon>Cercozoa</taxon>
        <taxon>Chlorarachniophyceae</taxon>
        <taxon>Lotharella</taxon>
    </lineage>
</organism>
<evidence type="ECO:0000256" key="2">
    <source>
        <dbReference type="ARBA" id="ARBA00007015"/>
    </source>
</evidence>
<dbReference type="AlphaFoldDB" id="A0A7S2TLW2"/>
<feature type="transmembrane region" description="Helical" evidence="8">
    <location>
        <begin position="74"/>
        <end position="97"/>
    </location>
</feature>
<dbReference type="PANTHER" id="PTHR31585:SF0">
    <property type="entry name" value="FOLATE-BIOPTERIN TRANSPORTER 1, CHLOROPLASTIC"/>
    <property type="match status" value="1"/>
</dbReference>
<sequence>MRFFMVEDLQASPQLQAMMGVLIGFGWNLKMVVAFTSDVLPIGGYRRKPYLYFGLILYMVSFLLLGALPPQVGVATALMCFITIGQMTMGVMCDTLIVENMRHESKETQGKLQTECWCLMTLGGIIGTLGGGFIFYAPGITNAKVFMINAMLKLLVVPFAMMLLEKRVTRAHALDRPPVIETMKLRSNEMWVALQNNKVWQPTMFIFLFAMFPNPGTAMTNFFINELGFSEEELSYIAVVASVSGALGMYAYYRFFKEINWHWFFFWVIITASALSLTQLLLVFHINRKWGIPDLVFALGDETVVDVTNALLAMPVLILVASICPLGVESSLYALVTSVQAAGGTVGGTISGLLIRSFGITLHNYDNLWKLIVLCAGLKVLSVFFIPMLPSKLARPAPADVSVEGGDEEEKEGGALVGERDDAEQQQQQPAEARGDEGEEEPLKKSKFGAATVLFLLVVGICWSLGQSSAALAEAS</sequence>
<comment type="subcellular location">
    <subcellularLocation>
        <location evidence="1">Membrane</location>
        <topology evidence="1">Multi-pass membrane protein</topology>
    </subcellularLocation>
</comment>
<keyword evidence="6 8" id="KW-0472">Membrane</keyword>
<feature type="transmembrane region" description="Helical" evidence="8">
    <location>
        <begin position="333"/>
        <end position="355"/>
    </location>
</feature>
<evidence type="ECO:0000256" key="8">
    <source>
        <dbReference type="SAM" id="Phobius"/>
    </source>
</evidence>
<feature type="transmembrane region" description="Helical" evidence="8">
    <location>
        <begin position="265"/>
        <end position="287"/>
    </location>
</feature>